<feature type="compositionally biased region" description="Basic and acidic residues" evidence="1">
    <location>
        <begin position="9"/>
        <end position="19"/>
    </location>
</feature>
<dbReference type="STRING" id="1890683.A0A427XTJ2"/>
<gene>
    <name evidence="2" type="ORF">EHS25_006087</name>
</gene>
<evidence type="ECO:0000313" key="3">
    <source>
        <dbReference type="Proteomes" id="UP000279259"/>
    </source>
</evidence>
<feature type="region of interest" description="Disordered" evidence="1">
    <location>
        <begin position="1"/>
        <end position="42"/>
    </location>
</feature>
<dbReference type="PANTHER" id="PTHR14187">
    <property type="entry name" value="ALPHA KINASE/ELONGATION FACTOR 2 KINASE"/>
    <property type="match status" value="1"/>
</dbReference>
<protein>
    <recommendedName>
        <fullName evidence="4">Heat shock 70 kDa protein 12A</fullName>
    </recommendedName>
</protein>
<comment type="caution">
    <text evidence="2">The sequence shown here is derived from an EMBL/GenBank/DDBJ whole genome shotgun (WGS) entry which is preliminary data.</text>
</comment>
<evidence type="ECO:0000256" key="1">
    <source>
        <dbReference type="SAM" id="MobiDB-lite"/>
    </source>
</evidence>
<dbReference type="PANTHER" id="PTHR14187:SF5">
    <property type="entry name" value="HEAT SHOCK 70 KDA PROTEIN 12A"/>
    <property type="match status" value="1"/>
</dbReference>
<proteinExistence type="predicted"/>
<reference evidence="2 3" key="1">
    <citation type="submission" date="2018-11" db="EMBL/GenBank/DDBJ databases">
        <title>Genome sequence of Saitozyma podzolica DSM 27192.</title>
        <authorList>
            <person name="Aliyu H."/>
            <person name="Gorte O."/>
            <person name="Ochsenreither K."/>
        </authorList>
    </citation>
    <scope>NUCLEOTIDE SEQUENCE [LARGE SCALE GENOMIC DNA]</scope>
    <source>
        <strain evidence="2 3">DSM 27192</strain>
    </source>
</reference>
<organism evidence="2 3">
    <name type="scientific">Saitozyma podzolica</name>
    <dbReference type="NCBI Taxonomy" id="1890683"/>
    <lineage>
        <taxon>Eukaryota</taxon>
        <taxon>Fungi</taxon>
        <taxon>Dikarya</taxon>
        <taxon>Basidiomycota</taxon>
        <taxon>Agaricomycotina</taxon>
        <taxon>Tremellomycetes</taxon>
        <taxon>Tremellales</taxon>
        <taxon>Trimorphomycetaceae</taxon>
        <taxon>Saitozyma</taxon>
    </lineage>
</organism>
<name>A0A427XTJ2_9TREE</name>
<evidence type="ECO:0008006" key="4">
    <source>
        <dbReference type="Google" id="ProtNLM"/>
    </source>
</evidence>
<dbReference type="Proteomes" id="UP000279259">
    <property type="component" value="Unassembled WGS sequence"/>
</dbReference>
<feature type="region of interest" description="Disordered" evidence="1">
    <location>
        <begin position="59"/>
        <end position="90"/>
    </location>
</feature>
<dbReference type="OrthoDB" id="2592178at2759"/>
<dbReference type="SUPFAM" id="SSF53067">
    <property type="entry name" value="Actin-like ATPase domain"/>
    <property type="match status" value="1"/>
</dbReference>
<feature type="compositionally biased region" description="Polar residues" evidence="1">
    <location>
        <begin position="59"/>
        <end position="77"/>
    </location>
</feature>
<dbReference type="Gene3D" id="3.90.640.10">
    <property type="entry name" value="Actin, Chain A, domain 4"/>
    <property type="match status" value="1"/>
</dbReference>
<dbReference type="EMBL" id="RSCD01000028">
    <property type="protein sequence ID" value="RSH82154.1"/>
    <property type="molecule type" value="Genomic_DNA"/>
</dbReference>
<dbReference type="AlphaFoldDB" id="A0A427XTJ2"/>
<keyword evidence="3" id="KW-1185">Reference proteome</keyword>
<dbReference type="Gene3D" id="3.30.420.40">
    <property type="match status" value="2"/>
</dbReference>
<dbReference type="InterPro" id="IPR043129">
    <property type="entry name" value="ATPase_NBD"/>
</dbReference>
<sequence length="698" mass="76312">MGNCSSSGEVERNFAEKQRQRGAVPANGQPVHGANAPPAQQLYSPAAAGLYANSAPTQQTYGQQPATYNPNTGQPWSNGPGAFDPAGLPAEAIQPNTLPQGAMPPDMQLQVGSIARKAGEVLIMSYDLGTTACQCFEAPNHRLDEADGQIGFGPEVVDQWPGQTASSQGKTPSILFYNTAGQCQPDWGAQCLAHKWSPSRLASLGLTKTEWYKLHIDPATIPQEHMTGPTRQLPPGVSAFQVYTDYLQRLHVAAVARFQTRRGTDLFSRLTSQDRVQYILTIPAAWQKPSIVGELRKCAFKAGLIKDEQSTSLDFCSEPEASALECYAAATQLPLAPNDIFSVVDAGGGTVDFTTYQVLTLHPTFMMKEVDVGATRCLYRGGTFVDRSFEEFLHKKLSQEYPGVYQERHLTRGMKEFTTSTKLQFSYVNRQSSFLQLSEGDEFEQGCIELQWEEIEQCFKPHVDAIVDVAKRQVNTNAGRSKVVFCSGGFGSNDYLLDRLKAELPGIEVLQPGDKSAGSKAVSLGATRYGIFRSVQSRTSPAWYGVKAFRTLSTEDRRLAGAVAHTAIGKTGKQILDDTFSVVLPFGDSVGDDEWRSSKFSIEISDTATNTKQGKLLIYQSPRFDKPIFVDDAGVEFMCQVDVYIPPHSQGRVVVSTTGERYRAYGITVLLSLGRADLRSRVIIDGVEAGGATITWEK</sequence>
<dbReference type="CDD" id="cd10170">
    <property type="entry name" value="ASKHA_NBD_HSP70"/>
    <property type="match status" value="1"/>
</dbReference>
<evidence type="ECO:0000313" key="2">
    <source>
        <dbReference type="EMBL" id="RSH82154.1"/>
    </source>
</evidence>
<accession>A0A427XTJ2</accession>